<keyword evidence="5" id="KW-0460">Magnesium</keyword>
<keyword evidence="4 8" id="KW-0378">Hydrolase</keyword>
<evidence type="ECO:0000259" key="7">
    <source>
        <dbReference type="PROSITE" id="PS51462"/>
    </source>
</evidence>
<dbReference type="InterPro" id="IPR049734">
    <property type="entry name" value="NudC-like_C"/>
</dbReference>
<evidence type="ECO:0000256" key="2">
    <source>
        <dbReference type="ARBA" id="ARBA00012381"/>
    </source>
</evidence>
<dbReference type="EC" id="3.6.1.22" evidence="2"/>
<dbReference type="CDD" id="cd03429">
    <property type="entry name" value="NUDIX_NADH_pyrophosphatase_Nudt13"/>
    <property type="match status" value="1"/>
</dbReference>
<accession>A0ABS8BMQ3</accession>
<dbReference type="InterPro" id="IPR000086">
    <property type="entry name" value="NUDIX_hydrolase_dom"/>
</dbReference>
<evidence type="ECO:0000313" key="8">
    <source>
        <dbReference type="EMBL" id="MCB5197005.1"/>
    </source>
</evidence>
<sequence>MLRRQWFNSSHCGFNFYAVSAQQGCRFMLPTAFTAVHQQDRYLDPSAIVIALHGNTLIFCSDTLASASELAVLTPPHTLLSIGQLAQQKIQMALWDATTPLPTTLSTMDLRASFDLLGETLWALACRVSQIATFYRTHRFCGVCGAPTLALEHEIACECTACQQRVWPRLSPAVMVLIQRGREVLLARSPHFRSGMYSAVAGFVEPGESLEQCAHREVREEVGVEITNLRWFSSQSWAFPHSLMLAFFADYVSGEIVCQADEIEDARWFSPDDLPLLPSASSIAYRLLQAGLAANP</sequence>
<comment type="cofactor">
    <cofactor evidence="1">
        <name>Mg(2+)</name>
        <dbReference type="ChEBI" id="CHEBI:18420"/>
    </cofactor>
</comment>
<comment type="caution">
    <text evidence="8">The sequence shown here is derived from an EMBL/GenBank/DDBJ whole genome shotgun (WGS) entry which is preliminary data.</text>
</comment>
<evidence type="ECO:0000256" key="1">
    <source>
        <dbReference type="ARBA" id="ARBA00001946"/>
    </source>
</evidence>
<dbReference type="InterPro" id="IPR015376">
    <property type="entry name" value="Znr_NADH_PPase"/>
</dbReference>
<evidence type="ECO:0000256" key="4">
    <source>
        <dbReference type="ARBA" id="ARBA00022801"/>
    </source>
</evidence>
<dbReference type="Gene3D" id="3.90.79.10">
    <property type="entry name" value="Nucleoside Triphosphate Pyrophosphohydrolase"/>
    <property type="match status" value="1"/>
</dbReference>
<dbReference type="RefSeq" id="WP_226764735.1">
    <property type="nucleotide sequence ID" value="NZ_JAJAWG010000008.1"/>
</dbReference>
<organism evidence="8 9">
    <name type="scientific">Deefgea salmonis</name>
    <dbReference type="NCBI Taxonomy" id="2875502"/>
    <lineage>
        <taxon>Bacteria</taxon>
        <taxon>Pseudomonadati</taxon>
        <taxon>Pseudomonadota</taxon>
        <taxon>Betaproteobacteria</taxon>
        <taxon>Neisseriales</taxon>
        <taxon>Chitinibacteraceae</taxon>
        <taxon>Deefgea</taxon>
    </lineage>
</organism>
<dbReference type="Pfam" id="PF00293">
    <property type="entry name" value="NUDIX"/>
    <property type="match status" value="1"/>
</dbReference>
<dbReference type="NCBIfam" id="NF001299">
    <property type="entry name" value="PRK00241.1"/>
    <property type="match status" value="1"/>
</dbReference>
<dbReference type="Proteomes" id="UP001198034">
    <property type="component" value="Unassembled WGS sequence"/>
</dbReference>
<gene>
    <name evidence="8" type="primary">nudC</name>
    <name evidence="8" type="ORF">LG219_12070</name>
</gene>
<dbReference type="InterPro" id="IPR020084">
    <property type="entry name" value="NUDIX_hydrolase_CS"/>
</dbReference>
<feature type="domain" description="Nudix hydrolase" evidence="7">
    <location>
        <begin position="167"/>
        <end position="291"/>
    </location>
</feature>
<reference evidence="8 9" key="1">
    <citation type="submission" date="2021-10" db="EMBL/GenBank/DDBJ databases">
        <authorList>
            <person name="Chen M."/>
        </authorList>
    </citation>
    <scope>NUCLEOTIDE SEQUENCE [LARGE SCALE GENOMIC DNA]</scope>
    <source>
        <strain evidence="8 9">H3-26</strain>
    </source>
</reference>
<dbReference type="SUPFAM" id="SSF55811">
    <property type="entry name" value="Nudix"/>
    <property type="match status" value="1"/>
</dbReference>
<dbReference type="EMBL" id="JAJAWG010000008">
    <property type="protein sequence ID" value="MCB5197005.1"/>
    <property type="molecule type" value="Genomic_DNA"/>
</dbReference>
<dbReference type="PROSITE" id="PS00893">
    <property type="entry name" value="NUDIX_BOX"/>
    <property type="match status" value="1"/>
</dbReference>
<evidence type="ECO:0000256" key="5">
    <source>
        <dbReference type="ARBA" id="ARBA00022842"/>
    </source>
</evidence>
<dbReference type="GO" id="GO:0016787">
    <property type="term" value="F:hydrolase activity"/>
    <property type="evidence" value="ECO:0007669"/>
    <property type="project" value="UniProtKB-KW"/>
</dbReference>
<dbReference type="PANTHER" id="PTHR11383:SF3">
    <property type="entry name" value="NAD(P)H PYROPHOSPHATASE NUDT13, MITOCHONDRIAL"/>
    <property type="match status" value="1"/>
</dbReference>
<evidence type="ECO:0000256" key="6">
    <source>
        <dbReference type="ARBA" id="ARBA00023027"/>
    </source>
</evidence>
<dbReference type="PROSITE" id="PS51462">
    <property type="entry name" value="NUDIX"/>
    <property type="match status" value="1"/>
</dbReference>
<dbReference type="PANTHER" id="PTHR11383">
    <property type="entry name" value="NUCLEOSIDE DIPHOSPHATE-LINKED MOIETY X MOTIF 13"/>
    <property type="match status" value="1"/>
</dbReference>
<proteinExistence type="predicted"/>
<name>A0ABS8BMQ3_9NEIS</name>
<keyword evidence="3" id="KW-0479">Metal-binding</keyword>
<dbReference type="Gene3D" id="3.90.79.20">
    <property type="match status" value="1"/>
</dbReference>
<keyword evidence="6" id="KW-0520">NAD</keyword>
<evidence type="ECO:0000313" key="9">
    <source>
        <dbReference type="Proteomes" id="UP001198034"/>
    </source>
</evidence>
<dbReference type="InterPro" id="IPR015797">
    <property type="entry name" value="NUDIX_hydrolase-like_dom_sf"/>
</dbReference>
<protein>
    <recommendedName>
        <fullName evidence="2">NAD(+) diphosphatase</fullName>
        <ecNumber evidence="2">3.6.1.22</ecNumber>
    </recommendedName>
</protein>
<keyword evidence="9" id="KW-1185">Reference proteome</keyword>
<dbReference type="Pfam" id="PF09297">
    <property type="entry name" value="Zn_ribbon_NUD"/>
    <property type="match status" value="1"/>
</dbReference>
<evidence type="ECO:0000256" key="3">
    <source>
        <dbReference type="ARBA" id="ARBA00022723"/>
    </source>
</evidence>